<dbReference type="InterPro" id="IPR021732">
    <property type="entry name" value="DUF3301"/>
</dbReference>
<dbReference type="GeneID" id="67181188"/>
<dbReference type="STRING" id="550540.Fbal_0941"/>
<dbReference type="EMBL" id="CP002209">
    <property type="protein sequence ID" value="ADN75150.1"/>
    <property type="molecule type" value="Genomic_DNA"/>
</dbReference>
<sequence>MIDLYDIVILMALAGIGAFFWQLRRISELAQFHAQRACQQRRLQLLNVARSKAKLGRIPGGGIGWVCEYQCEFSTDGMNQLTARIEMLGQRLKGIHMPLYPEPEWQQAPTARGRIGMGGCGGGASSCGPKSNCSSGSCR</sequence>
<keyword evidence="1" id="KW-0812">Transmembrane</keyword>
<organism evidence="2 3">
    <name type="scientific">Ferrimonas balearica (strain DSM 9799 / CCM 4581 / KCTC 23876 / PAT)</name>
    <dbReference type="NCBI Taxonomy" id="550540"/>
    <lineage>
        <taxon>Bacteria</taxon>
        <taxon>Pseudomonadati</taxon>
        <taxon>Pseudomonadota</taxon>
        <taxon>Gammaproteobacteria</taxon>
        <taxon>Alteromonadales</taxon>
        <taxon>Ferrimonadaceae</taxon>
        <taxon>Ferrimonas</taxon>
    </lineage>
</organism>
<dbReference type="HOGENOM" id="CLU_136199_1_0_6"/>
<keyword evidence="1" id="KW-1133">Transmembrane helix</keyword>
<feature type="transmembrane region" description="Helical" evidence="1">
    <location>
        <begin position="6"/>
        <end position="23"/>
    </location>
</feature>
<dbReference type="Pfam" id="PF11743">
    <property type="entry name" value="DUF3301"/>
    <property type="match status" value="1"/>
</dbReference>
<evidence type="ECO:0000256" key="1">
    <source>
        <dbReference type="SAM" id="Phobius"/>
    </source>
</evidence>
<reference evidence="2 3" key="1">
    <citation type="journal article" date="2010" name="Stand. Genomic Sci.">
        <title>Complete genome sequence of Ferrimonas balearica type strain (PAT).</title>
        <authorList>
            <person name="Nolan M."/>
            <person name="Sikorski J."/>
            <person name="Davenport K."/>
            <person name="Lucas S."/>
            <person name="Glavina Del Rio T."/>
            <person name="Tice H."/>
            <person name="Cheng J."/>
            <person name="Goodwin L."/>
            <person name="Pitluck S."/>
            <person name="Liolios K."/>
            <person name="Ivanova N."/>
            <person name="Mavromatis K."/>
            <person name="Ovchinnikova G."/>
            <person name="Pati A."/>
            <person name="Chen A."/>
            <person name="Palaniappan K."/>
            <person name="Land M."/>
            <person name="Hauser L."/>
            <person name="Chang Y."/>
            <person name="Jeffries C."/>
            <person name="Tapia R."/>
            <person name="Brettin T."/>
            <person name="Detter J."/>
            <person name="Han C."/>
            <person name="Yasawong M."/>
            <person name="Rohde M."/>
            <person name="Tindall B."/>
            <person name="Goker M."/>
            <person name="Woyke T."/>
            <person name="Bristow J."/>
            <person name="Eisen J."/>
            <person name="Markowitz V."/>
            <person name="Hugenholtz P."/>
            <person name="Kyrpides N."/>
            <person name="Klenk H."/>
            <person name="Lapidus A."/>
        </authorList>
    </citation>
    <scope>NUCLEOTIDE SEQUENCE [LARGE SCALE GENOMIC DNA]</scope>
    <source>
        <strain evidence="3">DSM 9799 / CCM 4581 / KCTC 23876 / PAT</strain>
    </source>
</reference>
<dbReference type="Proteomes" id="UP000006683">
    <property type="component" value="Chromosome"/>
</dbReference>
<dbReference type="eggNOG" id="ENOG5033B9T">
    <property type="taxonomic scope" value="Bacteria"/>
</dbReference>
<keyword evidence="3" id="KW-1185">Reference proteome</keyword>
<keyword evidence="1" id="KW-0472">Membrane</keyword>
<evidence type="ECO:0008006" key="4">
    <source>
        <dbReference type="Google" id="ProtNLM"/>
    </source>
</evidence>
<dbReference type="OrthoDB" id="5959530at2"/>
<dbReference type="KEGG" id="fbl:Fbal_0941"/>
<proteinExistence type="predicted"/>
<dbReference type="RefSeq" id="WP_013344456.1">
    <property type="nucleotide sequence ID" value="NC_014541.1"/>
</dbReference>
<gene>
    <name evidence="2" type="ordered locus">Fbal_0941</name>
</gene>
<name>E1STL7_FERBD</name>
<evidence type="ECO:0000313" key="3">
    <source>
        <dbReference type="Proteomes" id="UP000006683"/>
    </source>
</evidence>
<evidence type="ECO:0000313" key="2">
    <source>
        <dbReference type="EMBL" id="ADN75150.1"/>
    </source>
</evidence>
<protein>
    <recommendedName>
        <fullName evidence="4">DUF3301 domain-containing protein</fullName>
    </recommendedName>
</protein>
<accession>E1STL7</accession>
<dbReference type="AlphaFoldDB" id="E1STL7"/>